<organism evidence="1 2">
    <name type="scientific">Gossypium australe</name>
    <dbReference type="NCBI Taxonomy" id="47621"/>
    <lineage>
        <taxon>Eukaryota</taxon>
        <taxon>Viridiplantae</taxon>
        <taxon>Streptophyta</taxon>
        <taxon>Embryophyta</taxon>
        <taxon>Tracheophyta</taxon>
        <taxon>Spermatophyta</taxon>
        <taxon>Magnoliopsida</taxon>
        <taxon>eudicotyledons</taxon>
        <taxon>Gunneridae</taxon>
        <taxon>Pentapetalae</taxon>
        <taxon>rosids</taxon>
        <taxon>malvids</taxon>
        <taxon>Malvales</taxon>
        <taxon>Malvaceae</taxon>
        <taxon>Malvoideae</taxon>
        <taxon>Gossypium</taxon>
    </lineage>
</organism>
<keyword evidence="1" id="KW-0548">Nucleotidyltransferase</keyword>
<dbReference type="GO" id="GO:0003964">
    <property type="term" value="F:RNA-directed DNA polymerase activity"/>
    <property type="evidence" value="ECO:0007669"/>
    <property type="project" value="UniProtKB-KW"/>
</dbReference>
<protein>
    <submittedName>
        <fullName evidence="1">RNA-directed DNA polymerase</fullName>
    </submittedName>
</protein>
<dbReference type="EMBL" id="SMMG02000005">
    <property type="protein sequence ID" value="KAA3473763.1"/>
    <property type="molecule type" value="Genomic_DNA"/>
</dbReference>
<keyword evidence="1" id="KW-0695">RNA-directed DNA polymerase</keyword>
<name>A0A5B6VXE2_9ROSI</name>
<keyword evidence="1" id="KW-0808">Transferase</keyword>
<dbReference type="AlphaFoldDB" id="A0A5B6VXE2"/>
<evidence type="ECO:0000313" key="1">
    <source>
        <dbReference type="EMBL" id="KAA3473763.1"/>
    </source>
</evidence>
<comment type="caution">
    <text evidence="1">The sequence shown here is derived from an EMBL/GenBank/DDBJ whole genome shotgun (WGS) entry which is preliminary data.</text>
</comment>
<reference evidence="2" key="1">
    <citation type="journal article" date="2019" name="Plant Biotechnol. J.">
        <title>Genome sequencing of the Australian wild diploid species Gossypium australe highlights disease resistance and delayed gland morphogenesis.</title>
        <authorList>
            <person name="Cai Y."/>
            <person name="Cai X."/>
            <person name="Wang Q."/>
            <person name="Wang P."/>
            <person name="Zhang Y."/>
            <person name="Cai C."/>
            <person name="Xu Y."/>
            <person name="Wang K."/>
            <person name="Zhou Z."/>
            <person name="Wang C."/>
            <person name="Geng S."/>
            <person name="Li B."/>
            <person name="Dong Q."/>
            <person name="Hou Y."/>
            <person name="Wang H."/>
            <person name="Ai P."/>
            <person name="Liu Z."/>
            <person name="Yi F."/>
            <person name="Sun M."/>
            <person name="An G."/>
            <person name="Cheng J."/>
            <person name="Zhang Y."/>
            <person name="Shi Q."/>
            <person name="Xie Y."/>
            <person name="Shi X."/>
            <person name="Chang Y."/>
            <person name="Huang F."/>
            <person name="Chen Y."/>
            <person name="Hong S."/>
            <person name="Mi L."/>
            <person name="Sun Q."/>
            <person name="Zhang L."/>
            <person name="Zhou B."/>
            <person name="Peng R."/>
            <person name="Zhang X."/>
            <person name="Liu F."/>
        </authorList>
    </citation>
    <scope>NUCLEOTIDE SEQUENCE [LARGE SCALE GENOMIC DNA]</scope>
    <source>
        <strain evidence="2">cv. PA1801</strain>
    </source>
</reference>
<dbReference type="Proteomes" id="UP000325315">
    <property type="component" value="Unassembled WGS sequence"/>
</dbReference>
<sequence>MKSKYYPKSDFFNADLGAYPSFTWRCIWNTQSILESRMGWRIGDDLINHEFVTWKEETLRGLFP</sequence>
<evidence type="ECO:0000313" key="2">
    <source>
        <dbReference type="Proteomes" id="UP000325315"/>
    </source>
</evidence>
<accession>A0A5B6VXE2</accession>
<keyword evidence="2" id="KW-1185">Reference proteome</keyword>
<gene>
    <name evidence="1" type="ORF">EPI10_024118</name>
</gene>
<proteinExistence type="predicted"/>